<dbReference type="Proteomes" id="UP000054558">
    <property type="component" value="Unassembled WGS sequence"/>
</dbReference>
<feature type="region of interest" description="Disordered" evidence="1">
    <location>
        <begin position="145"/>
        <end position="187"/>
    </location>
</feature>
<feature type="compositionally biased region" description="Basic and acidic residues" evidence="1">
    <location>
        <begin position="177"/>
        <end position="187"/>
    </location>
</feature>
<sequence>MAPLGRSWQPVTGRQLSLSLSSLEPHFLRGPLTGDAAPALCDEPTRQQTPNSSVDSEKALAEEAKFEKGEGVIVKLEQQQRARAHWDAQLDAIKGLQAASRAARQASTPKRSPLGLEHTMPARLHATAARLEGRVSLANQQVMVSPDWGNATSDSEDSLRRLSKSPLVDYESPGLKRGLEGGVKRQL</sequence>
<gene>
    <name evidence="2" type="ORF">KFL_001360110</name>
</gene>
<evidence type="ECO:0000313" key="2">
    <source>
        <dbReference type="EMBL" id="GAQ83114.1"/>
    </source>
</evidence>
<name>A0A1Y1HWT4_KLENI</name>
<organism evidence="2 3">
    <name type="scientific">Klebsormidium nitens</name>
    <name type="common">Green alga</name>
    <name type="synonym">Ulothrix nitens</name>
    <dbReference type="NCBI Taxonomy" id="105231"/>
    <lineage>
        <taxon>Eukaryota</taxon>
        <taxon>Viridiplantae</taxon>
        <taxon>Streptophyta</taxon>
        <taxon>Klebsormidiophyceae</taxon>
        <taxon>Klebsormidiales</taxon>
        <taxon>Klebsormidiaceae</taxon>
        <taxon>Klebsormidium</taxon>
    </lineage>
</organism>
<protein>
    <submittedName>
        <fullName evidence="2">Uncharacterized protein</fullName>
    </submittedName>
</protein>
<feature type="region of interest" description="Disordered" evidence="1">
    <location>
        <begin position="28"/>
        <end position="57"/>
    </location>
</feature>
<accession>A0A1Y1HWT4</accession>
<dbReference type="AlphaFoldDB" id="A0A1Y1HWT4"/>
<reference evidence="2 3" key="1">
    <citation type="journal article" date="2014" name="Nat. Commun.">
        <title>Klebsormidium flaccidum genome reveals primary factors for plant terrestrial adaptation.</title>
        <authorList>
            <person name="Hori K."/>
            <person name="Maruyama F."/>
            <person name="Fujisawa T."/>
            <person name="Togashi T."/>
            <person name="Yamamoto N."/>
            <person name="Seo M."/>
            <person name="Sato S."/>
            <person name="Yamada T."/>
            <person name="Mori H."/>
            <person name="Tajima N."/>
            <person name="Moriyama T."/>
            <person name="Ikeuchi M."/>
            <person name="Watanabe M."/>
            <person name="Wada H."/>
            <person name="Kobayashi K."/>
            <person name="Saito M."/>
            <person name="Masuda T."/>
            <person name="Sasaki-Sekimoto Y."/>
            <person name="Mashiguchi K."/>
            <person name="Awai K."/>
            <person name="Shimojima M."/>
            <person name="Masuda S."/>
            <person name="Iwai M."/>
            <person name="Nobusawa T."/>
            <person name="Narise T."/>
            <person name="Kondo S."/>
            <person name="Saito H."/>
            <person name="Sato R."/>
            <person name="Murakawa M."/>
            <person name="Ihara Y."/>
            <person name="Oshima-Yamada Y."/>
            <person name="Ohtaka K."/>
            <person name="Satoh M."/>
            <person name="Sonobe K."/>
            <person name="Ishii M."/>
            <person name="Ohtani R."/>
            <person name="Kanamori-Sato M."/>
            <person name="Honoki R."/>
            <person name="Miyazaki D."/>
            <person name="Mochizuki H."/>
            <person name="Umetsu J."/>
            <person name="Higashi K."/>
            <person name="Shibata D."/>
            <person name="Kamiya Y."/>
            <person name="Sato N."/>
            <person name="Nakamura Y."/>
            <person name="Tabata S."/>
            <person name="Ida S."/>
            <person name="Kurokawa K."/>
            <person name="Ohta H."/>
        </authorList>
    </citation>
    <scope>NUCLEOTIDE SEQUENCE [LARGE SCALE GENOMIC DNA]</scope>
    <source>
        <strain evidence="2 3">NIES-2285</strain>
    </source>
</reference>
<evidence type="ECO:0000313" key="3">
    <source>
        <dbReference type="Proteomes" id="UP000054558"/>
    </source>
</evidence>
<proteinExistence type="predicted"/>
<dbReference type="EMBL" id="DF237085">
    <property type="protein sequence ID" value="GAQ83114.1"/>
    <property type="molecule type" value="Genomic_DNA"/>
</dbReference>
<evidence type="ECO:0000256" key="1">
    <source>
        <dbReference type="SAM" id="MobiDB-lite"/>
    </source>
</evidence>
<keyword evidence="3" id="KW-1185">Reference proteome</keyword>